<name>A0AAV7TJ12_PLEWA</name>
<reference evidence="2" key="1">
    <citation type="journal article" date="2022" name="bioRxiv">
        <title>Sequencing and chromosome-scale assembly of the giantPleurodeles waltlgenome.</title>
        <authorList>
            <person name="Brown T."/>
            <person name="Elewa A."/>
            <person name="Iarovenko S."/>
            <person name="Subramanian E."/>
            <person name="Araus A.J."/>
            <person name="Petzold A."/>
            <person name="Susuki M."/>
            <person name="Suzuki K.-i.T."/>
            <person name="Hayashi T."/>
            <person name="Toyoda A."/>
            <person name="Oliveira C."/>
            <person name="Osipova E."/>
            <person name="Leigh N.D."/>
            <person name="Simon A."/>
            <person name="Yun M.H."/>
        </authorList>
    </citation>
    <scope>NUCLEOTIDE SEQUENCE</scope>
    <source>
        <strain evidence="2">20211129_DDA</strain>
        <tissue evidence="2">Liver</tissue>
    </source>
</reference>
<feature type="compositionally biased region" description="Basic and acidic residues" evidence="1">
    <location>
        <begin position="1"/>
        <end position="11"/>
    </location>
</feature>
<dbReference type="EMBL" id="JANPWB010000006">
    <property type="protein sequence ID" value="KAJ1176279.1"/>
    <property type="molecule type" value="Genomic_DNA"/>
</dbReference>
<keyword evidence="3" id="KW-1185">Reference proteome</keyword>
<evidence type="ECO:0000256" key="1">
    <source>
        <dbReference type="SAM" id="MobiDB-lite"/>
    </source>
</evidence>
<protein>
    <submittedName>
        <fullName evidence="2">Uncharacterized protein</fullName>
    </submittedName>
</protein>
<evidence type="ECO:0000313" key="2">
    <source>
        <dbReference type="EMBL" id="KAJ1176279.1"/>
    </source>
</evidence>
<evidence type="ECO:0000313" key="3">
    <source>
        <dbReference type="Proteomes" id="UP001066276"/>
    </source>
</evidence>
<accession>A0AAV7TJ12</accession>
<comment type="caution">
    <text evidence="2">The sequence shown here is derived from an EMBL/GenBank/DDBJ whole genome shotgun (WGS) entry which is preliminary data.</text>
</comment>
<organism evidence="2 3">
    <name type="scientific">Pleurodeles waltl</name>
    <name type="common">Iberian ribbed newt</name>
    <dbReference type="NCBI Taxonomy" id="8319"/>
    <lineage>
        <taxon>Eukaryota</taxon>
        <taxon>Metazoa</taxon>
        <taxon>Chordata</taxon>
        <taxon>Craniata</taxon>
        <taxon>Vertebrata</taxon>
        <taxon>Euteleostomi</taxon>
        <taxon>Amphibia</taxon>
        <taxon>Batrachia</taxon>
        <taxon>Caudata</taxon>
        <taxon>Salamandroidea</taxon>
        <taxon>Salamandridae</taxon>
        <taxon>Pleurodelinae</taxon>
        <taxon>Pleurodeles</taxon>
    </lineage>
</organism>
<dbReference type="AlphaFoldDB" id="A0AAV7TJ12"/>
<feature type="region of interest" description="Disordered" evidence="1">
    <location>
        <begin position="1"/>
        <end position="68"/>
    </location>
</feature>
<sequence length="88" mass="9164">MIEGRASRELAVRGAPPSVLAAATTGGCERPSPHSPALANSSHSRLGLGGAGDGTKTRGGKAVTQNRGETWRWRRASFLLGSQGRRVL</sequence>
<dbReference type="PROSITE" id="PS51257">
    <property type="entry name" value="PROKAR_LIPOPROTEIN"/>
    <property type="match status" value="1"/>
</dbReference>
<proteinExistence type="predicted"/>
<gene>
    <name evidence="2" type="ORF">NDU88_001561</name>
</gene>
<dbReference type="Proteomes" id="UP001066276">
    <property type="component" value="Chromosome 3_2"/>
</dbReference>